<evidence type="ECO:0000313" key="2">
    <source>
        <dbReference type="EMBL" id="CAE7643941.1"/>
    </source>
</evidence>
<keyword evidence="3" id="KW-1185">Reference proteome</keyword>
<feature type="region of interest" description="Disordered" evidence="1">
    <location>
        <begin position="989"/>
        <end position="1060"/>
    </location>
</feature>
<dbReference type="PANTHER" id="PTHR33050">
    <property type="entry name" value="REVERSE TRANSCRIPTASE DOMAIN-CONTAINING PROTEIN"/>
    <property type="match status" value="1"/>
</dbReference>
<organism evidence="2 3">
    <name type="scientific">Symbiodinium necroappetens</name>
    <dbReference type="NCBI Taxonomy" id="1628268"/>
    <lineage>
        <taxon>Eukaryota</taxon>
        <taxon>Sar</taxon>
        <taxon>Alveolata</taxon>
        <taxon>Dinophyceae</taxon>
        <taxon>Suessiales</taxon>
        <taxon>Symbiodiniaceae</taxon>
        <taxon>Symbiodinium</taxon>
    </lineage>
</organism>
<dbReference type="PANTHER" id="PTHR33050:SF7">
    <property type="entry name" value="RIBONUCLEASE H"/>
    <property type="match status" value="1"/>
</dbReference>
<evidence type="ECO:0000313" key="3">
    <source>
        <dbReference type="Proteomes" id="UP000601435"/>
    </source>
</evidence>
<reference evidence="2" key="1">
    <citation type="submission" date="2021-02" db="EMBL/GenBank/DDBJ databases">
        <authorList>
            <person name="Dougan E. K."/>
            <person name="Rhodes N."/>
            <person name="Thang M."/>
            <person name="Chan C."/>
        </authorList>
    </citation>
    <scope>NUCLEOTIDE SEQUENCE</scope>
</reference>
<feature type="region of interest" description="Disordered" evidence="1">
    <location>
        <begin position="54"/>
        <end position="84"/>
    </location>
</feature>
<dbReference type="InterPro" id="IPR011010">
    <property type="entry name" value="DNA_brk_join_enz"/>
</dbReference>
<dbReference type="SUPFAM" id="SSF56349">
    <property type="entry name" value="DNA breaking-rejoining enzymes"/>
    <property type="match status" value="1"/>
</dbReference>
<dbReference type="GO" id="GO:0003677">
    <property type="term" value="F:DNA binding"/>
    <property type="evidence" value="ECO:0007669"/>
    <property type="project" value="InterPro"/>
</dbReference>
<dbReference type="OrthoDB" id="425406at2759"/>
<comment type="caution">
    <text evidence="2">The sequence shown here is derived from an EMBL/GenBank/DDBJ whole genome shotgun (WGS) entry which is preliminary data.</text>
</comment>
<feature type="compositionally biased region" description="Basic and acidic residues" evidence="1">
    <location>
        <begin position="1039"/>
        <end position="1060"/>
    </location>
</feature>
<name>A0A812VKC0_9DINO</name>
<proteinExistence type="predicted"/>
<accession>A0A812VKC0</accession>
<protein>
    <submittedName>
        <fullName evidence="2">Uncharacterized protein</fullName>
    </submittedName>
</protein>
<feature type="compositionally biased region" description="Basic and acidic residues" evidence="1">
    <location>
        <begin position="54"/>
        <end position="66"/>
    </location>
</feature>
<gene>
    <name evidence="2" type="ORF">SNEC2469_LOCUS18202</name>
</gene>
<dbReference type="EMBL" id="CAJNJA010030484">
    <property type="protein sequence ID" value="CAE7643941.1"/>
    <property type="molecule type" value="Genomic_DNA"/>
</dbReference>
<dbReference type="Proteomes" id="UP000601435">
    <property type="component" value="Unassembled WGS sequence"/>
</dbReference>
<feature type="compositionally biased region" description="Polar residues" evidence="1">
    <location>
        <begin position="994"/>
        <end position="1004"/>
    </location>
</feature>
<feature type="compositionally biased region" description="Basic and acidic residues" evidence="1">
    <location>
        <begin position="1008"/>
        <end position="1029"/>
    </location>
</feature>
<dbReference type="InterPro" id="IPR052055">
    <property type="entry name" value="Hepadnavirus_pol/RT"/>
</dbReference>
<sequence length="1390" mass="156816">LEGSKPEAFEVTIEPGKGVSFDDKMGMVYLEPAGWTPVYLVQASEALEAFKDHRRSDKGHGLEREGANPALKDASGSSGDKTSGDALDARVLEVDYNAAGERHKDWKQLVLEAKDYAFEDWPLEGPLSTAHLLRHFEKFGGDPKRWLSEWMRTKQVGEADRVAFEMRTLIECLYIAGCYDQVNIPSLASMEVISRRVQAIVDTYAAGSPGNPDWSSARVITGYRGADDAISPSARAWAARKNKEETDLAVSRARVRDHRRGLQVSEDAAATAVAEVIRAWPGASPELLVVDNSLGMHDPYLRAEALVKLRIQAFVLMIFNKKFFIVFLIFLAFVKTEYGSALPTSLATCSLERISLPEDVSDAPPVESLLDEETRRYLQCPKHMLMPDAQGASEFQPYWDPLLRRDYSLYKRLIRKLDKAGLLVYTDTPKSFCGIFFVKKSDGVRLRLIVDARGTNRLFKAPPGVDLLTSDGFARIELVPPPHLAPGSKEFTQFLEQQKIAIGLSDVKDCFHRMKQPRWLSDYFCFDPVPASLVNLAGTMMNGRRLSPDEMIYPAGASLAMGFTWSLFFAQRVSERLVSLAPSLSTSQLVNDRMGTVVLEPDEEAKVHHYVYVDNLGVISTDEKTTDTSLREIENIFTSHSLLLHPGEVSCGSTRALGCDLRADLLASRVTPERYHNLRQAIEGLLRRRKVSGRLVECIVGHTTFVGLMCRPILSIFNTVYRYVHAHYWKPSVLWDSVREELTMFRGLMIYLHSEWVRPWSNYVSATDASLRGYGVVSSFWKVADVAAVGRELERSRFKKLGMHSARDSALTAAGFTRDEATEEWRAGWLTTTEYLNRTRWGLNETFKEVPGRLLSSEDWFPCLWGQWRHEGEILELEARALVKGIRRIALSRFGHDLRQLMLTDNMSVCLAFDRARARSYPLLKQIRKFSAYLLARNISCAVRWVPSELNNADKPSRIDYEEDSKQLTHVLPAIKVQERAFAEATCVGGAKGQSEQPQLQARSSGADGKREDQERATDDGRPRSKAEDTTEPLQLRPLEPESPCRAEGYEQAEPGEKRQTVVDRALADEGQTYLETKAVATSTSRQYQDELNRFLKFAQPRGLSLTDATRTDELLLDYLNQLYLEGHQSYKADRLMAAFLHRYPEFGRLGSKKLPRTWRGLKGYRRLTPGKTRKAYPLAVWAAIATEMKRTGYLRMGLFLLMAVSSYARPSELLRAKACSLLRPAAGVTKTWSLLLSPEEENVKSKTGDFNVSLLLDSPWLVTWCEKPFSFLKSCHPTTPLWDFGYPEYAEVFRNVTARLGVDATPYQTRHSGPSIDRARNYRTLLEVQKRGQWKSYKSVARYEKSASLARSWEEFSMNFRVHAELCEQNLGAILLGTAPAPAFVTTGT</sequence>
<feature type="non-terminal residue" evidence="2">
    <location>
        <position position="1"/>
    </location>
</feature>
<evidence type="ECO:0000256" key="1">
    <source>
        <dbReference type="SAM" id="MobiDB-lite"/>
    </source>
</evidence>